<comment type="function">
    <text evidence="7">Component of the mitochondrial ribosome (mitoribosome), a dedicated translation machinery responsible for the synthesis of mitochondrial genome-encoded proteins, including at least some of the essential transmembrane subunits of the mitochondrial respiratory chain. The mitoribosomes are attached to the mitochondrial inner membrane and translation products are cotranslationally integrated into the membrane.</text>
</comment>
<dbReference type="RefSeq" id="XP_033536698.1">
    <property type="nucleotide sequence ID" value="XM_033682460.1"/>
</dbReference>
<dbReference type="EMBL" id="ML975152">
    <property type="protein sequence ID" value="KAF1815067.1"/>
    <property type="molecule type" value="Genomic_DNA"/>
</dbReference>
<keyword evidence="4" id="KW-0496">Mitochondrion</keyword>
<dbReference type="CDD" id="cd15465">
    <property type="entry name" value="bS6_mito"/>
    <property type="match status" value="1"/>
</dbReference>
<dbReference type="AlphaFoldDB" id="A0A6G1GAF1"/>
<evidence type="ECO:0000256" key="5">
    <source>
        <dbReference type="ARBA" id="ARBA00023274"/>
    </source>
</evidence>
<dbReference type="PANTHER" id="PTHR21011:SF1">
    <property type="entry name" value="SMALL RIBOSOMAL SUBUNIT PROTEIN BS6M"/>
    <property type="match status" value="1"/>
</dbReference>
<evidence type="ECO:0000256" key="6">
    <source>
        <dbReference type="ARBA" id="ARBA00035170"/>
    </source>
</evidence>
<evidence type="ECO:0000313" key="10">
    <source>
        <dbReference type="RefSeq" id="XP_033536698.1"/>
    </source>
</evidence>
<keyword evidence="9" id="KW-1185">Reference proteome</keyword>
<dbReference type="GeneID" id="54423030"/>
<dbReference type="SUPFAM" id="SSF54995">
    <property type="entry name" value="Ribosomal protein S6"/>
    <property type="match status" value="1"/>
</dbReference>
<dbReference type="GO" id="GO:0003735">
    <property type="term" value="F:structural constituent of ribosome"/>
    <property type="evidence" value="ECO:0007669"/>
    <property type="project" value="InterPro"/>
</dbReference>
<dbReference type="GO" id="GO:0005763">
    <property type="term" value="C:mitochondrial small ribosomal subunit"/>
    <property type="evidence" value="ECO:0007669"/>
    <property type="project" value="TreeGrafter"/>
</dbReference>
<reference evidence="10" key="2">
    <citation type="submission" date="2020-04" db="EMBL/GenBank/DDBJ databases">
        <authorList>
            <consortium name="NCBI Genome Project"/>
        </authorList>
    </citation>
    <scope>NUCLEOTIDE SEQUENCE</scope>
    <source>
        <strain evidence="10">CBS 781.70</strain>
    </source>
</reference>
<proteinExistence type="inferred from homology"/>
<comment type="similarity">
    <text evidence="2">Belongs to the bacterial ribosomal protein bS6 family.</text>
</comment>
<organism evidence="8">
    <name type="scientific">Eremomyces bilateralis CBS 781.70</name>
    <dbReference type="NCBI Taxonomy" id="1392243"/>
    <lineage>
        <taxon>Eukaryota</taxon>
        <taxon>Fungi</taxon>
        <taxon>Dikarya</taxon>
        <taxon>Ascomycota</taxon>
        <taxon>Pezizomycotina</taxon>
        <taxon>Dothideomycetes</taxon>
        <taxon>Dothideomycetes incertae sedis</taxon>
        <taxon>Eremomycetales</taxon>
        <taxon>Eremomycetaceae</taxon>
        <taxon>Eremomyces</taxon>
    </lineage>
</organism>
<keyword evidence="5" id="KW-0687">Ribonucleoprotein</keyword>
<evidence type="ECO:0000256" key="3">
    <source>
        <dbReference type="ARBA" id="ARBA00022980"/>
    </source>
</evidence>
<dbReference type="FunFam" id="3.30.70.60:FF:000007">
    <property type="entry name" value="37S ribosomal protein Mrp17"/>
    <property type="match status" value="1"/>
</dbReference>
<evidence type="ECO:0000256" key="7">
    <source>
        <dbReference type="ARBA" id="ARBA00037226"/>
    </source>
</evidence>
<dbReference type="GO" id="GO:0006412">
    <property type="term" value="P:translation"/>
    <property type="evidence" value="ECO:0007669"/>
    <property type="project" value="InterPro"/>
</dbReference>
<dbReference type="InterPro" id="IPR035980">
    <property type="entry name" value="Ribosomal_bS6_sf"/>
</dbReference>
<dbReference type="Gene3D" id="3.30.70.60">
    <property type="match status" value="1"/>
</dbReference>
<sequence>MLYELIGVVRPSRLNEVKEIAKRSGSIILGSGGVVRGYTNWGTFLLPKPLRKKDQGLFNRGHYFIMRFDSSAKAQHSMKRTLSNDPRLIRYSVVKLGNKLDEIADVGGTAPERAEGSMDFRK</sequence>
<gene>
    <name evidence="8 10" type="ORF">P152DRAFT_505956</name>
</gene>
<name>A0A6G1GAF1_9PEZI</name>
<dbReference type="OrthoDB" id="10259681at2759"/>
<dbReference type="InterPro" id="IPR014717">
    <property type="entry name" value="Transl_elong_EF1B/ribsomal_bS6"/>
</dbReference>
<evidence type="ECO:0000256" key="1">
    <source>
        <dbReference type="ARBA" id="ARBA00004173"/>
    </source>
</evidence>
<dbReference type="NCBIfam" id="TIGR00166">
    <property type="entry name" value="S6"/>
    <property type="match status" value="1"/>
</dbReference>
<comment type="subcellular location">
    <subcellularLocation>
        <location evidence="1">Mitochondrion</location>
    </subcellularLocation>
</comment>
<dbReference type="InterPro" id="IPR000529">
    <property type="entry name" value="Ribosomal_bS6"/>
</dbReference>
<dbReference type="GO" id="GO:0070181">
    <property type="term" value="F:small ribosomal subunit rRNA binding"/>
    <property type="evidence" value="ECO:0007669"/>
    <property type="project" value="TreeGrafter"/>
</dbReference>
<protein>
    <recommendedName>
        <fullName evidence="6">Small ribosomal subunit protein bS6m</fullName>
    </recommendedName>
</protein>
<evidence type="ECO:0000313" key="8">
    <source>
        <dbReference type="EMBL" id="KAF1815067.1"/>
    </source>
</evidence>
<accession>A0A6G1GAF1</accession>
<evidence type="ECO:0000256" key="4">
    <source>
        <dbReference type="ARBA" id="ARBA00023128"/>
    </source>
</evidence>
<reference evidence="10" key="3">
    <citation type="submission" date="2025-04" db="UniProtKB">
        <authorList>
            <consortium name="RefSeq"/>
        </authorList>
    </citation>
    <scope>IDENTIFICATION</scope>
    <source>
        <strain evidence="10">CBS 781.70</strain>
    </source>
</reference>
<dbReference type="PANTHER" id="PTHR21011">
    <property type="entry name" value="MITOCHONDRIAL 28S RIBOSOMAL PROTEIN S6"/>
    <property type="match status" value="1"/>
</dbReference>
<evidence type="ECO:0000256" key="2">
    <source>
        <dbReference type="ARBA" id="ARBA00009512"/>
    </source>
</evidence>
<evidence type="ECO:0000313" key="9">
    <source>
        <dbReference type="Proteomes" id="UP000504638"/>
    </source>
</evidence>
<dbReference type="Proteomes" id="UP000504638">
    <property type="component" value="Unplaced"/>
</dbReference>
<dbReference type="Pfam" id="PF01250">
    <property type="entry name" value="Ribosomal_S6"/>
    <property type="match status" value="1"/>
</dbReference>
<reference evidence="8 10" key="1">
    <citation type="submission" date="2020-01" db="EMBL/GenBank/DDBJ databases">
        <authorList>
            <consortium name="DOE Joint Genome Institute"/>
            <person name="Haridas S."/>
            <person name="Albert R."/>
            <person name="Binder M."/>
            <person name="Bloem J."/>
            <person name="Labutti K."/>
            <person name="Salamov A."/>
            <person name="Andreopoulos B."/>
            <person name="Baker S.E."/>
            <person name="Barry K."/>
            <person name="Bills G."/>
            <person name="Bluhm B.H."/>
            <person name="Cannon C."/>
            <person name="Castanera R."/>
            <person name="Culley D.E."/>
            <person name="Daum C."/>
            <person name="Ezra D."/>
            <person name="Gonzalez J.B."/>
            <person name="Henrissat B."/>
            <person name="Kuo A."/>
            <person name="Liang C."/>
            <person name="Lipzen A."/>
            <person name="Lutzoni F."/>
            <person name="Magnuson J."/>
            <person name="Mondo S."/>
            <person name="Nolan M."/>
            <person name="Ohm R."/>
            <person name="Pangilinan J."/>
            <person name="Park H.-J."/>
            <person name="Ramirez L."/>
            <person name="Alfaro M."/>
            <person name="Sun H."/>
            <person name="Tritt A."/>
            <person name="Yoshinaga Y."/>
            <person name="Zwiers L.-H."/>
            <person name="Turgeon B.G."/>
            <person name="Goodwin S.B."/>
            <person name="Spatafora J.W."/>
            <person name="Crous P.W."/>
            <person name="Grigoriev I.V."/>
        </authorList>
    </citation>
    <scope>NUCLEOTIDE SEQUENCE</scope>
    <source>
        <strain evidence="8 10">CBS 781.70</strain>
    </source>
</reference>
<keyword evidence="3 8" id="KW-0689">Ribosomal protein</keyword>